<gene>
    <name evidence="2" type="ORF">RCL2_002363400</name>
    <name evidence="1" type="ORF">RclHR1_10370001</name>
</gene>
<accession>A0A2Z6QFK9</accession>
<comment type="caution">
    <text evidence="1">The sequence shown here is derived from an EMBL/GenBank/DDBJ whole genome shotgun (WGS) entry which is preliminary data.</text>
</comment>
<dbReference type="EMBL" id="BLAL01000255">
    <property type="protein sequence ID" value="GES97047.1"/>
    <property type="molecule type" value="Genomic_DNA"/>
</dbReference>
<sequence length="439" mass="51091">MQKKLLDMALRIKPDAKRGCCLNINSHFPLKTHNYLSDLPPAVENIAVEKDWLCPYNAKLVEQLDGRRFSATEKLVPHLGLRKNYVIHYQEFQYYVKLGMVVDEVSEILFFDQTNWLEPYISFNTEKRNEAKKAGNTFLSDFFKLMNVSVYGKTMENVREYQDVKLMNMNNERDEKAFLKKVSSPRFKYGHPLGDTLVGTHMRKASVTLNKPIIVGASVLGLSKLHMYEFWYGYVKERYGDKAKLGYMDTDLNIYYVETEDIYKDILERPDLFNLNGDQTVGKFKDETPGNVITKSYHIRAESYHYVLADKITKSKHKEVSKKGMSEMVTYSYMPTLEGSLLDDLIDRSLLSELETKDLVVRTEADPMILVYRDRLFGKKVFYAKNVGIRSKDHILSLVETEKKALCPIDTKHWILSDRIITLPYGVFAIERYETQKKF</sequence>
<keyword evidence="3" id="KW-1185">Reference proteome</keyword>
<dbReference type="InterPro" id="IPR043502">
    <property type="entry name" value="DNA/RNA_pol_sf"/>
</dbReference>
<dbReference type="AlphaFoldDB" id="A0A2Z6QFK9"/>
<dbReference type="SUPFAM" id="SSF56672">
    <property type="entry name" value="DNA/RNA polymerases"/>
    <property type="match status" value="1"/>
</dbReference>
<dbReference type="OrthoDB" id="2419244at2759"/>
<dbReference type="PANTHER" id="PTHR31511:SF12">
    <property type="entry name" value="RHO TERMINATION FACTOR N-TERMINAL DOMAIN-CONTAINING PROTEIN"/>
    <property type="match status" value="1"/>
</dbReference>
<dbReference type="Proteomes" id="UP000247702">
    <property type="component" value="Unassembled WGS sequence"/>
</dbReference>
<reference evidence="1 3" key="1">
    <citation type="submission" date="2017-11" db="EMBL/GenBank/DDBJ databases">
        <title>The genome of Rhizophagus clarus HR1 reveals common genetic basis of auxotrophy among arbuscular mycorrhizal fungi.</title>
        <authorList>
            <person name="Kobayashi Y."/>
        </authorList>
    </citation>
    <scope>NUCLEOTIDE SEQUENCE [LARGE SCALE GENOMIC DNA]</scope>
    <source>
        <strain evidence="1 3">HR1</strain>
    </source>
</reference>
<dbReference type="PANTHER" id="PTHR31511">
    <property type="entry name" value="PROTEIN CBG23764"/>
    <property type="match status" value="1"/>
</dbReference>
<organism evidence="1 3">
    <name type="scientific">Rhizophagus clarus</name>
    <dbReference type="NCBI Taxonomy" id="94130"/>
    <lineage>
        <taxon>Eukaryota</taxon>
        <taxon>Fungi</taxon>
        <taxon>Fungi incertae sedis</taxon>
        <taxon>Mucoromycota</taxon>
        <taxon>Glomeromycotina</taxon>
        <taxon>Glomeromycetes</taxon>
        <taxon>Glomerales</taxon>
        <taxon>Glomeraceae</taxon>
        <taxon>Rhizophagus</taxon>
    </lineage>
</organism>
<dbReference type="Proteomes" id="UP000615446">
    <property type="component" value="Unassembled WGS sequence"/>
</dbReference>
<protein>
    <submittedName>
        <fullName evidence="2">Uncharacterized protein LOC114539624</fullName>
    </submittedName>
</protein>
<dbReference type="EMBL" id="BEXD01000044">
    <property type="protein sequence ID" value="GBB83664.1"/>
    <property type="molecule type" value="Genomic_DNA"/>
</dbReference>
<evidence type="ECO:0000313" key="2">
    <source>
        <dbReference type="EMBL" id="GES97047.1"/>
    </source>
</evidence>
<evidence type="ECO:0000313" key="1">
    <source>
        <dbReference type="EMBL" id="GBB83664.1"/>
    </source>
</evidence>
<evidence type="ECO:0000313" key="3">
    <source>
        <dbReference type="Proteomes" id="UP000247702"/>
    </source>
</evidence>
<proteinExistence type="predicted"/>
<name>A0A2Z6QFK9_9GLOM</name>
<reference evidence="2" key="2">
    <citation type="submission" date="2019-10" db="EMBL/GenBank/DDBJ databases">
        <title>Conservation and host-specific expression of non-tandemly repeated heterogenous ribosome RNA gene in arbuscular mycorrhizal fungi.</title>
        <authorList>
            <person name="Maeda T."/>
            <person name="Kobayashi Y."/>
            <person name="Nakagawa T."/>
            <person name="Ezawa T."/>
            <person name="Yamaguchi K."/>
            <person name="Bino T."/>
            <person name="Nishimoto Y."/>
            <person name="Shigenobu S."/>
            <person name="Kawaguchi M."/>
        </authorList>
    </citation>
    <scope>NUCLEOTIDE SEQUENCE</scope>
    <source>
        <strain evidence="2">HR1</strain>
    </source>
</reference>